<keyword evidence="1" id="KW-0175">Coiled coil</keyword>
<feature type="coiled-coil region" evidence="1">
    <location>
        <begin position="74"/>
        <end position="101"/>
    </location>
</feature>
<dbReference type="PANTHER" id="PTHR16442:SF1">
    <property type="entry name" value="RING FINGER PROTEIN 17"/>
    <property type="match status" value="1"/>
</dbReference>
<feature type="compositionally biased region" description="Acidic residues" evidence="2">
    <location>
        <begin position="1227"/>
        <end position="1237"/>
    </location>
</feature>
<evidence type="ECO:0000313" key="4">
    <source>
        <dbReference type="EMBL" id="CAD7594586.1"/>
    </source>
</evidence>
<feature type="compositionally biased region" description="Basic residues" evidence="2">
    <location>
        <begin position="710"/>
        <end position="720"/>
    </location>
</feature>
<feature type="compositionally biased region" description="Polar residues" evidence="2">
    <location>
        <begin position="1039"/>
        <end position="1049"/>
    </location>
</feature>
<organism evidence="4">
    <name type="scientific">Timema genevievae</name>
    <name type="common">Walking stick</name>
    <dbReference type="NCBI Taxonomy" id="629358"/>
    <lineage>
        <taxon>Eukaryota</taxon>
        <taxon>Metazoa</taxon>
        <taxon>Ecdysozoa</taxon>
        <taxon>Arthropoda</taxon>
        <taxon>Hexapoda</taxon>
        <taxon>Insecta</taxon>
        <taxon>Pterygota</taxon>
        <taxon>Neoptera</taxon>
        <taxon>Polyneoptera</taxon>
        <taxon>Phasmatodea</taxon>
        <taxon>Timematodea</taxon>
        <taxon>Timematoidea</taxon>
        <taxon>Timematidae</taxon>
        <taxon>Timema</taxon>
    </lineage>
</organism>
<feature type="domain" description="Tudor" evidence="3">
    <location>
        <begin position="792"/>
        <end position="851"/>
    </location>
</feature>
<dbReference type="Gene3D" id="2.30.30.140">
    <property type="match status" value="5"/>
</dbReference>
<dbReference type="CDD" id="cd20379">
    <property type="entry name" value="Tudor_dTUD-like"/>
    <property type="match status" value="1"/>
</dbReference>
<feature type="domain" description="Tudor" evidence="3">
    <location>
        <begin position="510"/>
        <end position="568"/>
    </location>
</feature>
<feature type="compositionally biased region" description="Basic residues" evidence="2">
    <location>
        <begin position="974"/>
        <end position="989"/>
    </location>
</feature>
<evidence type="ECO:0000256" key="1">
    <source>
        <dbReference type="SAM" id="Coils"/>
    </source>
</evidence>
<dbReference type="PROSITE" id="PS50304">
    <property type="entry name" value="TUDOR"/>
    <property type="match status" value="5"/>
</dbReference>
<protein>
    <recommendedName>
        <fullName evidence="3">Tudor domain-containing protein</fullName>
    </recommendedName>
</protein>
<name>A0A7R9JYH6_TIMGE</name>
<dbReference type="InterPro" id="IPR035437">
    <property type="entry name" value="SNase_OB-fold_sf"/>
</dbReference>
<feature type="domain" description="Tudor" evidence="3">
    <location>
        <begin position="1318"/>
        <end position="1378"/>
    </location>
</feature>
<feature type="compositionally biased region" description="Polar residues" evidence="2">
    <location>
        <begin position="1072"/>
        <end position="1086"/>
    </location>
</feature>
<accession>A0A7R9JYH6</accession>
<dbReference type="PANTHER" id="PTHR16442">
    <property type="entry name" value="RING FINGER PROTEIN 17"/>
    <property type="match status" value="1"/>
</dbReference>
<feature type="compositionally biased region" description="Polar residues" evidence="2">
    <location>
        <begin position="1005"/>
        <end position="1019"/>
    </location>
</feature>
<dbReference type="Gene3D" id="2.40.50.90">
    <property type="match status" value="5"/>
</dbReference>
<proteinExistence type="predicted"/>
<feature type="region of interest" description="Disordered" evidence="2">
    <location>
        <begin position="703"/>
        <end position="741"/>
    </location>
</feature>
<dbReference type="EMBL" id="OE841179">
    <property type="protein sequence ID" value="CAD7594586.1"/>
    <property type="molecule type" value="Genomic_DNA"/>
</dbReference>
<dbReference type="Pfam" id="PF00567">
    <property type="entry name" value="TUDOR"/>
    <property type="match status" value="5"/>
</dbReference>
<feature type="region of interest" description="Disordered" evidence="2">
    <location>
        <begin position="1140"/>
        <end position="1237"/>
    </location>
</feature>
<dbReference type="SUPFAM" id="SSF63748">
    <property type="entry name" value="Tudor/PWWP/MBT"/>
    <property type="match status" value="5"/>
</dbReference>
<feature type="domain" description="Tudor" evidence="3">
    <location>
        <begin position="292"/>
        <end position="355"/>
    </location>
</feature>
<sequence>MLRALLHDSCKVELSRTEHRGNSKPQAGLTAPVEQEVMRHFSHLHGLLQLQEAQISARLKEARNLKLDGLRNISGQLQANLEQVRESLEEARLASDQANLSTLDVRRVTARLLALQDIPCHLVSESTGLEDTVSFHVDEEFLRSLEHHCNLEVQTGITHSLLSTSDLPPDTVVEPIHDLAIEASCPTFSTTSQASSLVSGVSEEVERPPFSFLTSPALSSDAQILAQSIDPVSKSEALKTNRLIKGTTEVVVVTHVKSPGDFYVQRTSDRAHLSILDNQFNKLGSTGKPPSHIMKNGVYLVQYHADMKWYRGRVQSISKKSDKDESALIFYIDFGNTEIVPKSRLRCIPPHIVSTPGMALRCSLFGLNPRNDDWTPDSKTMFAQMVDGSEVLMVIMSYSNAGVYEVDLCNLPGSRGDVPMSLRDALLFLDLAHMSRDTPTTARSTYTSKDFFEKDGMKHGDIFDVYVTHIETPASFYVQQAGDGLLYLNRMMHELDEELKRNGNLGLIYSPKLNMPCAAMYSDNTWYRAKVTGFPGKKMVQVLYVDYGNTEAVSWNKLRKLHDKYFKLPSQAIHCSLKDVMPLANTNNQWTSAARAFLIRETNSKLMRLFVDAVVGTSLKVTLYDSQPTIDICLNALLVRQGLAKSCGVRSCFALHCLCMNISSSLVEFHKGTVDYKPEKPLAVPRVQLTNALVVLSSTAEDGEIGPRSSVKKSKVKPRSVAKPAPSTEETETETENEGKSKGPLKLEVKILSSTSPSLLYVSLDCQEELISSMMQELQEFYCRSSPPEGKVWEEGNSCVAYVSKNKMWYRAIVQEMLSDDRAKVFLKDIAVEEVVDVSYLRELEDNFRQVRDGAVKCHLAGIKAAGDKAKWPGLASEFLTDMIAKYDSFSIAKSGEIEDSSLPVELWVKEVIPGGPLNPTVELDITLNNRLVEQGLAIPVRPTAQLLKDLTNQNISEKCTVSHWLLEASQSPKKTKLSSHRKSPKKRTTASSEVLSEAEKEVPLSNTFDMKPPTSSKKLSTDEENAGPVSSGRAGDNAGSSAQDQTVKSPVKSVDVTKAGNIGGSDKPSQESEVPTGSTISSAPDKQNKENLVPISENVSDNVSEPLPSKAIVMELSPSKVSGVELSLPKEDSLLELSLSEAGNTESSKLLKALGAGETSTSPIKQGSDPIDPRKPTLTAGSKHSYKRHLSESMIAHGSASDSGEDEKGDDGDDEEGESDYKSGEAEEVTDDSEVVDDGIDAEKENESSLFEDLHSGIDWLPAEELKEENFYAVPSYVDNDCSIYLHPHETEETLRIIQNMLELRFKNSKPKPHDFYWSAGLPCIAQYHSDKKWYRAKVLEVNDDDRSIKVRFVDYGNEEICRATELRKDLCMSHIPIQSTKCFVHCIVPLTEDGNWPVDTLDTVHMNCVEKSCYVTVKKSLEGGYILKKTGEPTVSKERLEYGIFEPHELDSFSGEVTAIMSPNEVVIHLHKTETPELREMLNVFESLTAELQQKAADQPLLKNPYIGQPCCACYAEDNLWYRAVVLLVDGEQVKVSYVDYGNTEVLPIGSLHELKPSWVELPIQGLQCKLWEVATPEDYDKDVLFPRLIQCLFQPPLTINIKSRDPLSVEVMKDNKVAYQELIDEGLLISSSQKTDD</sequence>
<gene>
    <name evidence="4" type="ORF">TGEB3V08_LOCUS5719</name>
</gene>
<evidence type="ECO:0000259" key="3">
    <source>
        <dbReference type="PROSITE" id="PS50304"/>
    </source>
</evidence>
<evidence type="ECO:0000256" key="2">
    <source>
        <dbReference type="SAM" id="MobiDB-lite"/>
    </source>
</evidence>
<reference evidence="4" key="1">
    <citation type="submission" date="2020-11" db="EMBL/GenBank/DDBJ databases">
        <authorList>
            <person name="Tran Van P."/>
        </authorList>
    </citation>
    <scope>NUCLEOTIDE SEQUENCE</scope>
</reference>
<dbReference type="SMART" id="SM00333">
    <property type="entry name" value="TUDOR"/>
    <property type="match status" value="5"/>
</dbReference>
<dbReference type="GO" id="GO:0005737">
    <property type="term" value="C:cytoplasm"/>
    <property type="evidence" value="ECO:0007669"/>
    <property type="project" value="UniProtKB-ARBA"/>
</dbReference>
<feature type="region of interest" description="Disordered" evidence="2">
    <location>
        <begin position="971"/>
        <end position="1106"/>
    </location>
</feature>
<dbReference type="InterPro" id="IPR002999">
    <property type="entry name" value="Tudor"/>
</dbReference>
<feature type="domain" description="Tudor" evidence="3">
    <location>
        <begin position="1506"/>
        <end position="1564"/>
    </location>
</feature>
<feature type="compositionally biased region" description="Acidic residues" evidence="2">
    <location>
        <begin position="1204"/>
        <end position="1219"/>
    </location>
</feature>
<dbReference type="FunFam" id="2.30.30.140:FF:000018">
    <property type="entry name" value="Serine/threonine-protein kinase 31"/>
    <property type="match status" value="4"/>
</dbReference>